<evidence type="ECO:0000256" key="1">
    <source>
        <dbReference type="SAM" id="MobiDB-lite"/>
    </source>
</evidence>
<keyword evidence="3" id="KW-1185">Reference proteome</keyword>
<dbReference type="Proteomes" id="UP000011115">
    <property type="component" value="Unassembled WGS sequence"/>
</dbReference>
<organism evidence="2 3">
    <name type="scientific">Solanum tuberosum</name>
    <name type="common">Potato</name>
    <dbReference type="NCBI Taxonomy" id="4113"/>
    <lineage>
        <taxon>Eukaryota</taxon>
        <taxon>Viridiplantae</taxon>
        <taxon>Streptophyta</taxon>
        <taxon>Embryophyta</taxon>
        <taxon>Tracheophyta</taxon>
        <taxon>Spermatophyta</taxon>
        <taxon>Magnoliopsida</taxon>
        <taxon>eudicotyledons</taxon>
        <taxon>Gunneridae</taxon>
        <taxon>Pentapetalae</taxon>
        <taxon>asterids</taxon>
        <taxon>lamiids</taxon>
        <taxon>Solanales</taxon>
        <taxon>Solanaceae</taxon>
        <taxon>Solanoideae</taxon>
        <taxon>Solaneae</taxon>
        <taxon>Solanum</taxon>
    </lineage>
</organism>
<accession>M1DBL1</accession>
<reference evidence="2" key="2">
    <citation type="submission" date="2015-06" db="UniProtKB">
        <authorList>
            <consortium name="EnsemblPlants"/>
        </authorList>
    </citation>
    <scope>IDENTIFICATION</scope>
    <source>
        <strain evidence="2">DM1-3 516 R44</strain>
    </source>
</reference>
<dbReference type="InParanoid" id="M1DBL1"/>
<protein>
    <recommendedName>
        <fullName evidence="4">Integrase core domain containing protein</fullName>
    </recommendedName>
</protein>
<dbReference type="PaxDb" id="4113-PGSC0003DMT400086370"/>
<dbReference type="EnsemblPlants" id="PGSC0003DMT400086370">
    <property type="protein sequence ID" value="PGSC0003DMT400086370"/>
    <property type="gene ID" value="PGSC0003DMG400035941"/>
</dbReference>
<reference evidence="3" key="1">
    <citation type="journal article" date="2011" name="Nature">
        <title>Genome sequence and analysis of the tuber crop potato.</title>
        <authorList>
            <consortium name="The Potato Genome Sequencing Consortium"/>
        </authorList>
    </citation>
    <scope>NUCLEOTIDE SEQUENCE [LARGE SCALE GENOMIC DNA]</scope>
    <source>
        <strain evidence="3">cv. DM1-3 516 R44</strain>
    </source>
</reference>
<evidence type="ECO:0008006" key="4">
    <source>
        <dbReference type="Google" id="ProtNLM"/>
    </source>
</evidence>
<name>M1DBL1_SOLTU</name>
<evidence type="ECO:0000313" key="3">
    <source>
        <dbReference type="Proteomes" id="UP000011115"/>
    </source>
</evidence>
<dbReference type="HOGENOM" id="CLU_1484465_0_0_1"/>
<sequence length="182" mass="20610">METDTFNPTNSVRYARFYRGEGPRRYFQKWTEHNDHEEYQTQLSDSPTSRGSDNSPRVNDLLTRIIEKVEGSDDLLKGMRDDFSSLNSKVNSHANAIKMLEGQLNLLSAQLTTKIPKENEEEELAVITRSGKVAIDRSVDSERTVQIGAPQVYSVTYRKNRQAQDIFGEPRTGSAIALLTVI</sequence>
<dbReference type="Gramene" id="PGSC0003DMT400086370">
    <property type="protein sequence ID" value="PGSC0003DMT400086370"/>
    <property type="gene ID" value="PGSC0003DMG400035941"/>
</dbReference>
<feature type="region of interest" description="Disordered" evidence="1">
    <location>
        <begin position="37"/>
        <end position="57"/>
    </location>
</feature>
<proteinExistence type="predicted"/>
<evidence type="ECO:0000313" key="2">
    <source>
        <dbReference type="EnsemblPlants" id="PGSC0003DMT400086370"/>
    </source>
</evidence>
<dbReference type="AlphaFoldDB" id="M1DBL1"/>
<feature type="compositionally biased region" description="Polar residues" evidence="1">
    <location>
        <begin position="40"/>
        <end position="57"/>
    </location>
</feature>